<dbReference type="RefSeq" id="WP_112273530.1">
    <property type="nucleotide sequence ID" value="NZ_SWMS01000002.1"/>
</dbReference>
<dbReference type="EMBL" id="SWMS01000002">
    <property type="protein sequence ID" value="TKG72458.1"/>
    <property type="molecule type" value="Genomic_DNA"/>
</dbReference>
<protein>
    <submittedName>
        <fullName evidence="3">Thiolase domain-containing protein</fullName>
    </submittedName>
</protein>
<evidence type="ECO:0000259" key="1">
    <source>
        <dbReference type="Pfam" id="PF00108"/>
    </source>
</evidence>
<evidence type="ECO:0000259" key="2">
    <source>
        <dbReference type="Pfam" id="PF22691"/>
    </source>
</evidence>
<dbReference type="Gene3D" id="3.40.47.10">
    <property type="match status" value="1"/>
</dbReference>
<dbReference type="NCBIfam" id="NF005704">
    <property type="entry name" value="PRK07516.1"/>
    <property type="match status" value="1"/>
</dbReference>
<reference evidence="3 4" key="1">
    <citation type="journal article" date="2015" name="Antonie Van Leeuwenhoek">
        <title>Prauserella endophytica sp. nov., an endophytic actinobacterium isolated from Tamarix taklamakanensis.</title>
        <authorList>
            <person name="Liu J.M."/>
            <person name="Habden X."/>
            <person name="Guo L."/>
            <person name="Tuo L."/>
            <person name="Jiang Z.K."/>
            <person name="Liu S.W."/>
            <person name="Liu X.F."/>
            <person name="Chen L."/>
            <person name="Li R.F."/>
            <person name="Zhang Y.Q."/>
            <person name="Sun C.H."/>
        </authorList>
    </citation>
    <scope>NUCLEOTIDE SEQUENCE [LARGE SCALE GENOMIC DNA]</scope>
    <source>
        <strain evidence="3 4">CGMCC 4.7182</strain>
    </source>
</reference>
<dbReference type="PANTHER" id="PTHR42870:SF1">
    <property type="entry name" value="NON-SPECIFIC LIPID-TRANSFER PROTEIN-LIKE 2"/>
    <property type="match status" value="1"/>
</dbReference>
<evidence type="ECO:0000313" key="4">
    <source>
        <dbReference type="Proteomes" id="UP000309992"/>
    </source>
</evidence>
<dbReference type="InterPro" id="IPR055140">
    <property type="entry name" value="Thiolase_C_2"/>
</dbReference>
<keyword evidence="4" id="KW-1185">Reference proteome</keyword>
<accession>A0ABY2S952</accession>
<comment type="caution">
    <text evidence="3">The sequence shown here is derived from an EMBL/GenBank/DDBJ whole genome shotgun (WGS) entry which is preliminary data.</text>
</comment>
<dbReference type="Pfam" id="PF00108">
    <property type="entry name" value="Thiolase_N"/>
    <property type="match status" value="1"/>
</dbReference>
<dbReference type="CDD" id="cd00829">
    <property type="entry name" value="SCP-x_thiolase"/>
    <property type="match status" value="1"/>
</dbReference>
<dbReference type="InterPro" id="IPR002155">
    <property type="entry name" value="Thiolase"/>
</dbReference>
<name>A0ABY2S952_9PSEU</name>
<feature type="domain" description="Thiolase N-terminal" evidence="1">
    <location>
        <begin position="19"/>
        <end position="183"/>
    </location>
</feature>
<dbReference type="Pfam" id="PF22691">
    <property type="entry name" value="Thiolase_C_1"/>
    <property type="match status" value="1"/>
</dbReference>
<dbReference type="InterPro" id="IPR016039">
    <property type="entry name" value="Thiolase-like"/>
</dbReference>
<dbReference type="InterPro" id="IPR020616">
    <property type="entry name" value="Thiolase_N"/>
</dbReference>
<dbReference type="SUPFAM" id="SSF53901">
    <property type="entry name" value="Thiolase-like"/>
    <property type="match status" value="1"/>
</dbReference>
<proteinExistence type="predicted"/>
<dbReference type="Proteomes" id="UP000309992">
    <property type="component" value="Unassembled WGS sequence"/>
</dbReference>
<dbReference type="PIRSF" id="PIRSF000429">
    <property type="entry name" value="Ac-CoA_Ac_transf"/>
    <property type="match status" value="1"/>
</dbReference>
<evidence type="ECO:0000313" key="3">
    <source>
        <dbReference type="EMBL" id="TKG72458.1"/>
    </source>
</evidence>
<feature type="domain" description="Thiolase C-terminal" evidence="2">
    <location>
        <begin position="244"/>
        <end position="387"/>
    </location>
</feature>
<gene>
    <name evidence="3" type="ORF">FCN18_04165</name>
</gene>
<organism evidence="3 4">
    <name type="scientific">Prauserella endophytica</name>
    <dbReference type="NCBI Taxonomy" id="1592324"/>
    <lineage>
        <taxon>Bacteria</taxon>
        <taxon>Bacillati</taxon>
        <taxon>Actinomycetota</taxon>
        <taxon>Actinomycetes</taxon>
        <taxon>Pseudonocardiales</taxon>
        <taxon>Pseudonocardiaceae</taxon>
        <taxon>Prauserella</taxon>
        <taxon>Prauserella coralliicola group</taxon>
    </lineage>
</organism>
<dbReference type="PANTHER" id="PTHR42870">
    <property type="entry name" value="ACETYL-COA C-ACETYLTRANSFERASE"/>
    <property type="match status" value="1"/>
</dbReference>
<sequence length="390" mass="40589">MTQHPHLTGWAHTRFGRSDQPDVESLMAEVSATAVEDSGLMPADIDAISVGVYGTDTSNQRFEAALVGTGAPELAGVPAVRSENACATGSAALYAALDMVEAGRARAVLVVGAEKMTRAPAATVTDVLLGAAYLPTEGKHGSFPAVFAWLARQYARRYGDPRDALARIAAKNHRNGVDNPYAHMRRDLGYEFCVTVSDRNPVVAHPLLRTDCSMVSDGAAAVVVASADVARAARRSVVVRGRAQANDPMPLASRPDPLAFGAAATAFRGALDEAGVVLADLDLLETHDCFTLAELLQYEAFGLAEPGKGSLLSSEGRTDRDGAFPVNVSGGLKAKGHPIGATGVSQHVIAAMQLVGEAGGMQLPLAERAAVFNMGGAAVTNYATVLEASR</sequence>